<dbReference type="SMART" id="SM00248">
    <property type="entry name" value="ANK"/>
    <property type="match status" value="6"/>
</dbReference>
<organism evidence="5 6">
    <name type="scientific">Aspergillus sclerotiicarbonarius (strain CBS 121057 / IBT 28362)</name>
    <dbReference type="NCBI Taxonomy" id="1448318"/>
    <lineage>
        <taxon>Eukaryota</taxon>
        <taxon>Fungi</taxon>
        <taxon>Dikarya</taxon>
        <taxon>Ascomycota</taxon>
        <taxon>Pezizomycotina</taxon>
        <taxon>Eurotiomycetes</taxon>
        <taxon>Eurotiomycetidae</taxon>
        <taxon>Eurotiales</taxon>
        <taxon>Aspergillaceae</taxon>
        <taxon>Aspergillus</taxon>
        <taxon>Aspergillus subgen. Circumdati</taxon>
    </lineage>
</organism>
<gene>
    <name evidence="5" type="ORF">BO78DRAFT_415638</name>
</gene>
<name>A0A319EIS6_ASPSB</name>
<dbReference type="Pfam" id="PF12796">
    <property type="entry name" value="Ank_2"/>
    <property type="match status" value="1"/>
</dbReference>
<dbReference type="PROSITE" id="PS50088">
    <property type="entry name" value="ANK_REPEAT"/>
    <property type="match status" value="1"/>
</dbReference>
<evidence type="ECO:0000313" key="6">
    <source>
        <dbReference type="Proteomes" id="UP000248423"/>
    </source>
</evidence>
<dbReference type="STRING" id="1448318.A0A319EIS6"/>
<dbReference type="SUPFAM" id="SSF48403">
    <property type="entry name" value="Ankyrin repeat"/>
    <property type="match status" value="1"/>
</dbReference>
<dbReference type="EMBL" id="KZ826327">
    <property type="protein sequence ID" value="PYI09361.1"/>
    <property type="molecule type" value="Genomic_DNA"/>
</dbReference>
<evidence type="ECO:0000256" key="2">
    <source>
        <dbReference type="ARBA" id="ARBA00023043"/>
    </source>
</evidence>
<evidence type="ECO:0000313" key="5">
    <source>
        <dbReference type="EMBL" id="PYI09361.1"/>
    </source>
</evidence>
<protein>
    <submittedName>
        <fullName evidence="5">Ankyrin</fullName>
    </submittedName>
</protein>
<dbReference type="PANTHER" id="PTHR24198">
    <property type="entry name" value="ANKYRIN REPEAT AND PROTEIN KINASE DOMAIN-CONTAINING PROTEIN"/>
    <property type="match status" value="1"/>
</dbReference>
<dbReference type="VEuPathDB" id="FungiDB:BO78DRAFT_415638"/>
<evidence type="ECO:0000256" key="3">
    <source>
        <dbReference type="PROSITE-ProRule" id="PRU00023"/>
    </source>
</evidence>
<keyword evidence="1" id="KW-0677">Repeat</keyword>
<feature type="repeat" description="ANK" evidence="3">
    <location>
        <begin position="233"/>
        <end position="265"/>
    </location>
</feature>
<dbReference type="InterPro" id="IPR002110">
    <property type="entry name" value="Ankyrin_rpt"/>
</dbReference>
<dbReference type="OrthoDB" id="4772757at2759"/>
<evidence type="ECO:0000256" key="1">
    <source>
        <dbReference type="ARBA" id="ARBA00022737"/>
    </source>
</evidence>
<keyword evidence="2 3" id="KW-0040">ANK repeat</keyword>
<keyword evidence="6" id="KW-1185">Reference proteome</keyword>
<evidence type="ECO:0000256" key="4">
    <source>
        <dbReference type="SAM" id="MobiDB-lite"/>
    </source>
</evidence>
<dbReference type="InterPro" id="IPR036770">
    <property type="entry name" value="Ankyrin_rpt-contain_sf"/>
</dbReference>
<feature type="region of interest" description="Disordered" evidence="4">
    <location>
        <begin position="365"/>
        <end position="391"/>
    </location>
</feature>
<proteinExistence type="predicted"/>
<accession>A0A319EIS6</accession>
<sequence>MQATKHLYHALYPFLCEYNVRHDQGSALLWAAREGDSRLVTELLAVGANIAAHVPPPRRLQAKPGMEIGGIDPLVDRNPLLNAAEGRHIETLKILLEETRSGQGALRAQLRPVLHWALRRHDAQLVELMLAHQAPLNPATKARASPSALGAAVVSGYKAILPRLVAAGARPGPNEWPCPIEQAIRTGQPSIVRLLLEQGVSLRADTAVSHIAHKDDRVMLRLLLEYGIDLNLYGCAALFTVVRDGHYEMVQLLLDHGAPTDLHCDLFPPSGIPVGSYYSLIGFAIIYARLDILRLLLDRGTLPQPGDLALATRRNLSEAVALLAPFAEQELHWKSHIELHVNILQMNKKRQDPKLEGIKYTTGIVDTSGTIEPDPPGLETESMEEDSDDEW</sequence>
<reference evidence="5 6" key="1">
    <citation type="submission" date="2018-02" db="EMBL/GenBank/DDBJ databases">
        <title>The genomes of Aspergillus section Nigri reveals drivers in fungal speciation.</title>
        <authorList>
            <consortium name="DOE Joint Genome Institute"/>
            <person name="Vesth T.C."/>
            <person name="Nybo J."/>
            <person name="Theobald S."/>
            <person name="Brandl J."/>
            <person name="Frisvad J.C."/>
            <person name="Nielsen K.F."/>
            <person name="Lyhne E.K."/>
            <person name="Kogle M.E."/>
            <person name="Kuo A."/>
            <person name="Riley R."/>
            <person name="Clum A."/>
            <person name="Nolan M."/>
            <person name="Lipzen A."/>
            <person name="Salamov A."/>
            <person name="Henrissat B."/>
            <person name="Wiebenga A."/>
            <person name="De vries R.P."/>
            <person name="Grigoriev I.V."/>
            <person name="Mortensen U.H."/>
            <person name="Andersen M.R."/>
            <person name="Baker S.E."/>
        </authorList>
    </citation>
    <scope>NUCLEOTIDE SEQUENCE [LARGE SCALE GENOMIC DNA]</scope>
    <source>
        <strain evidence="5 6">CBS 121057</strain>
    </source>
</reference>
<dbReference type="Gene3D" id="1.25.40.20">
    <property type="entry name" value="Ankyrin repeat-containing domain"/>
    <property type="match status" value="1"/>
</dbReference>
<dbReference type="AlphaFoldDB" id="A0A319EIS6"/>
<dbReference type="PANTHER" id="PTHR24198:SF165">
    <property type="entry name" value="ANKYRIN REPEAT-CONTAINING PROTEIN-RELATED"/>
    <property type="match status" value="1"/>
</dbReference>
<feature type="compositionally biased region" description="Acidic residues" evidence="4">
    <location>
        <begin position="381"/>
        <end position="391"/>
    </location>
</feature>
<dbReference type="Proteomes" id="UP000248423">
    <property type="component" value="Unassembled WGS sequence"/>
</dbReference>